<name>A0A9N9A6S8_9GLOM</name>
<dbReference type="EMBL" id="CAJVPS010001001">
    <property type="protein sequence ID" value="CAG8519551.1"/>
    <property type="molecule type" value="Genomic_DNA"/>
</dbReference>
<sequence>IYVILRDAFLVDDPSTFHPGGYDNFSVIHSTHPELEPVQRFEPIPACAGSMC</sequence>
<evidence type="ECO:0000313" key="2">
    <source>
        <dbReference type="Proteomes" id="UP000789508"/>
    </source>
</evidence>
<evidence type="ECO:0000313" key="1">
    <source>
        <dbReference type="EMBL" id="CAG8519551.1"/>
    </source>
</evidence>
<protein>
    <submittedName>
        <fullName evidence="1">6000_t:CDS:1</fullName>
    </submittedName>
</protein>
<accession>A0A9N9A6S8</accession>
<feature type="non-terminal residue" evidence="1">
    <location>
        <position position="52"/>
    </location>
</feature>
<comment type="caution">
    <text evidence="1">The sequence shown here is derived from an EMBL/GenBank/DDBJ whole genome shotgun (WGS) entry which is preliminary data.</text>
</comment>
<dbReference type="Proteomes" id="UP000789508">
    <property type="component" value="Unassembled WGS sequence"/>
</dbReference>
<keyword evidence="2" id="KW-1185">Reference proteome</keyword>
<organism evidence="1 2">
    <name type="scientific">Ambispora leptoticha</name>
    <dbReference type="NCBI Taxonomy" id="144679"/>
    <lineage>
        <taxon>Eukaryota</taxon>
        <taxon>Fungi</taxon>
        <taxon>Fungi incertae sedis</taxon>
        <taxon>Mucoromycota</taxon>
        <taxon>Glomeromycotina</taxon>
        <taxon>Glomeromycetes</taxon>
        <taxon>Archaeosporales</taxon>
        <taxon>Ambisporaceae</taxon>
        <taxon>Ambispora</taxon>
    </lineage>
</organism>
<dbReference type="AlphaFoldDB" id="A0A9N9A6S8"/>
<gene>
    <name evidence="1" type="ORF">ALEPTO_LOCUS4393</name>
</gene>
<reference evidence="1" key="1">
    <citation type="submission" date="2021-06" db="EMBL/GenBank/DDBJ databases">
        <authorList>
            <person name="Kallberg Y."/>
            <person name="Tangrot J."/>
            <person name="Rosling A."/>
        </authorList>
    </citation>
    <scope>NUCLEOTIDE SEQUENCE</scope>
    <source>
        <strain evidence="1">FL130A</strain>
    </source>
</reference>
<proteinExistence type="predicted"/>